<feature type="region of interest" description="Disordered" evidence="1">
    <location>
        <begin position="565"/>
        <end position="606"/>
    </location>
</feature>
<reference evidence="3" key="1">
    <citation type="submission" date="2021-04" db="EMBL/GenBank/DDBJ databases">
        <authorList>
            <consortium name="Molecular Ecology Group"/>
        </authorList>
    </citation>
    <scope>NUCLEOTIDE SEQUENCE</scope>
</reference>
<comment type="caution">
    <text evidence="3">The sequence shown here is derived from an EMBL/GenBank/DDBJ whole genome shotgun (WGS) entry which is preliminary data.</text>
</comment>
<dbReference type="InterPro" id="IPR040560">
    <property type="entry name" value="SYCP2_SLD"/>
</dbReference>
<accession>A0A8S3YL94</accession>
<feature type="region of interest" description="Disordered" evidence="1">
    <location>
        <begin position="383"/>
        <end position="418"/>
    </location>
</feature>
<organism evidence="3 4">
    <name type="scientific">Candidula unifasciata</name>
    <dbReference type="NCBI Taxonomy" id="100452"/>
    <lineage>
        <taxon>Eukaryota</taxon>
        <taxon>Metazoa</taxon>
        <taxon>Spiralia</taxon>
        <taxon>Lophotrochozoa</taxon>
        <taxon>Mollusca</taxon>
        <taxon>Gastropoda</taxon>
        <taxon>Heterobranchia</taxon>
        <taxon>Euthyneura</taxon>
        <taxon>Panpulmonata</taxon>
        <taxon>Eupulmonata</taxon>
        <taxon>Stylommatophora</taxon>
        <taxon>Helicina</taxon>
        <taxon>Helicoidea</taxon>
        <taxon>Geomitridae</taxon>
        <taxon>Candidula</taxon>
    </lineage>
</organism>
<evidence type="ECO:0000313" key="3">
    <source>
        <dbReference type="EMBL" id="CAG5117843.1"/>
    </source>
</evidence>
<name>A0A8S3YL94_9EUPU</name>
<dbReference type="PANTHER" id="PTHR15607">
    <property type="entry name" value="SYNAPTONEMAL COMPLEX PROTEIN-RELATED"/>
    <property type="match status" value="1"/>
</dbReference>
<keyword evidence="4" id="KW-1185">Reference proteome</keyword>
<dbReference type="Proteomes" id="UP000678393">
    <property type="component" value="Unassembled WGS sequence"/>
</dbReference>
<feature type="domain" description="Synaptonemal complex protein 2 Spt16M-like" evidence="2">
    <location>
        <begin position="109"/>
        <end position="228"/>
    </location>
</feature>
<evidence type="ECO:0000259" key="2">
    <source>
        <dbReference type="Pfam" id="PF18584"/>
    </source>
</evidence>
<dbReference type="EMBL" id="CAJHNH020000461">
    <property type="protein sequence ID" value="CAG5117843.1"/>
    <property type="molecule type" value="Genomic_DNA"/>
</dbReference>
<dbReference type="Pfam" id="PF18584">
    <property type="entry name" value="SYCP2_SLD"/>
    <property type="match status" value="1"/>
</dbReference>
<gene>
    <name evidence="3" type="ORF">CUNI_LOCUS3401</name>
</gene>
<feature type="non-terminal residue" evidence="3">
    <location>
        <position position="1"/>
    </location>
</feature>
<dbReference type="PANTHER" id="PTHR15607:SF18">
    <property type="entry name" value="SYNAPTONEMAL COMPLEX PROTEIN 2-LIKE ISOFORM X1"/>
    <property type="match status" value="1"/>
</dbReference>
<dbReference type="InterPro" id="IPR024835">
    <property type="entry name" value="SYCP2-like"/>
</dbReference>
<proteinExistence type="predicted"/>
<sequence length="623" mass="69573">LLKSFNTLLENVPLSTKREILGRKQFPEQLSVLCQNIAQVGDYEVQVCIIEFIFRLVPKSMRTEYMKKVLDDSQQWLEFLDISDSRFEIDCRRFLNKLNKENTCPMTRVTSYPAEIVSIDGVKLYKPNDSGYDDFWVDLNQGSRRIGIFCEPNFLSSQQSHNSEQLWETVSIWAQDVKRYSCSAQGTSWKALIELKVGAEMISNKEPDNLAHLVTIVVAHSYNFKAALEDVLKIHHKASSVDTPVRIVQKHDLPVSSSTSRSECTHPCVAQNLSQKPKDRNVSTVTRSKISVPLEPMTTPASSIVTSSSEHPTLWHEIQERQRLQKEHLGKMLDRPGNAGNDDNMGVVELCDRVQKDKRHTVRVSDTANVTCFTNSEICWESKKKANDRSSAQMKNTESNKSTNTSADKDNRADNSITETQVKIGGIEHSTDRASCRSRSQAKVKASEKCTDMTQHYLDARASDALEDVVNTEVTASADIFSLQASPAKHSATVSSECGTDKIDNKQMQQKCSKASAGEQSKESCDGVCSATTETQLAKIPARSLRSRKRTCTDNVSAKLDVEISQSDSNPSQLDVIPGTLPGAKRPDTRQLRGNRNIQKKKKTDGDICEDEIIKSSFASIPE</sequence>
<protein>
    <recommendedName>
        <fullName evidence="2">Synaptonemal complex protein 2 Spt16M-like domain-containing protein</fullName>
    </recommendedName>
</protein>
<evidence type="ECO:0000256" key="1">
    <source>
        <dbReference type="SAM" id="MobiDB-lite"/>
    </source>
</evidence>
<evidence type="ECO:0000313" key="4">
    <source>
        <dbReference type="Proteomes" id="UP000678393"/>
    </source>
</evidence>
<feature type="non-terminal residue" evidence="3">
    <location>
        <position position="623"/>
    </location>
</feature>
<feature type="compositionally biased region" description="Polar residues" evidence="1">
    <location>
        <begin position="389"/>
        <end position="406"/>
    </location>
</feature>
<dbReference type="AlphaFoldDB" id="A0A8S3YL94"/>
<dbReference type="OrthoDB" id="10256849at2759"/>